<evidence type="ECO:0000313" key="1">
    <source>
        <dbReference type="EMBL" id="TGE20459.1"/>
    </source>
</evidence>
<protein>
    <submittedName>
        <fullName evidence="1">Uncharacterized protein</fullName>
    </submittedName>
</protein>
<dbReference type="OrthoDB" id="883616at2"/>
<name>A0A4Z0PT44_9BACT</name>
<reference evidence="1 2" key="1">
    <citation type="submission" date="2019-04" db="EMBL/GenBank/DDBJ databases">
        <authorList>
            <person name="Feng G."/>
            <person name="Zhang J."/>
            <person name="Zhu H."/>
        </authorList>
    </citation>
    <scope>NUCLEOTIDE SEQUENCE [LARGE SCALE GENOMIC DNA]</scope>
    <source>
        <strain evidence="1 2">JCM 31653</strain>
    </source>
</reference>
<sequence>MIDQEATFLAEVLELIPQDSVFGFFASYDELLPDLEAAGVSPTEPRTYKIPLTEKLMLLELIQLKRLHRRIDHFDIMLGQDYLLQAYDHMMSTWLSKKVNVSQAFIEQYSLESEPKGEFWSVGEFPELDE</sequence>
<organism evidence="1 2">
    <name type="scientific">Hymenobacter aquaticus</name>
    <dbReference type="NCBI Taxonomy" id="1867101"/>
    <lineage>
        <taxon>Bacteria</taxon>
        <taxon>Pseudomonadati</taxon>
        <taxon>Bacteroidota</taxon>
        <taxon>Cytophagia</taxon>
        <taxon>Cytophagales</taxon>
        <taxon>Hymenobacteraceae</taxon>
        <taxon>Hymenobacter</taxon>
    </lineage>
</organism>
<gene>
    <name evidence="1" type="ORF">E5K00_20905</name>
</gene>
<dbReference type="EMBL" id="SRLC01000003">
    <property type="protein sequence ID" value="TGE20459.1"/>
    <property type="molecule type" value="Genomic_DNA"/>
</dbReference>
<comment type="caution">
    <text evidence="1">The sequence shown here is derived from an EMBL/GenBank/DDBJ whole genome shotgun (WGS) entry which is preliminary data.</text>
</comment>
<evidence type="ECO:0000313" key="2">
    <source>
        <dbReference type="Proteomes" id="UP000297549"/>
    </source>
</evidence>
<proteinExistence type="predicted"/>
<accession>A0A4Z0PT44</accession>
<dbReference type="AlphaFoldDB" id="A0A4Z0PT44"/>
<dbReference type="Proteomes" id="UP000297549">
    <property type="component" value="Unassembled WGS sequence"/>
</dbReference>
<dbReference type="RefSeq" id="WP_135465259.1">
    <property type="nucleotide sequence ID" value="NZ_SRLC01000003.1"/>
</dbReference>
<keyword evidence="2" id="KW-1185">Reference proteome</keyword>